<evidence type="ECO:0000256" key="1">
    <source>
        <dbReference type="ARBA" id="ARBA00004184"/>
    </source>
</evidence>
<feature type="domain" description="Glycosyltransferase family 28 N-terminal" evidence="5">
    <location>
        <begin position="84"/>
        <end position="232"/>
    </location>
</feature>
<protein>
    <submittedName>
        <fullName evidence="7">Putative glycosyl transferase</fullName>
    </submittedName>
</protein>
<gene>
    <name evidence="7" type="ORF">PDE_03692</name>
</gene>
<dbReference type="OrthoDB" id="5835829at2759"/>
<dbReference type="Pfam" id="PF03033">
    <property type="entry name" value="Glyco_transf_28"/>
    <property type="match status" value="1"/>
</dbReference>
<dbReference type="GO" id="GO:0016906">
    <property type="term" value="F:sterol 3-beta-glucosyltransferase activity"/>
    <property type="evidence" value="ECO:0007669"/>
    <property type="project" value="UniProtKB-ARBA"/>
</dbReference>
<dbReference type="FunFam" id="3.40.50.2000:FF:000009">
    <property type="entry name" value="Sterol 3-beta-glucosyltransferase UGT80A2"/>
    <property type="match status" value="1"/>
</dbReference>
<keyword evidence="2 7" id="KW-0808">Transferase</keyword>
<dbReference type="PANTHER" id="PTHR48050">
    <property type="entry name" value="STEROL 3-BETA-GLUCOSYLTRANSFERASE"/>
    <property type="match status" value="1"/>
</dbReference>
<dbReference type="CDD" id="cd03784">
    <property type="entry name" value="GT1_Gtf-like"/>
    <property type="match status" value="1"/>
</dbReference>
<dbReference type="AlphaFoldDB" id="S7ZJ88"/>
<evidence type="ECO:0000313" key="8">
    <source>
        <dbReference type="Proteomes" id="UP000019376"/>
    </source>
</evidence>
<proteinExistence type="predicted"/>
<dbReference type="InterPro" id="IPR010610">
    <property type="entry name" value="EryCIII-like_C"/>
</dbReference>
<dbReference type="EMBL" id="KB644411">
    <property type="protein sequence ID" value="EPS28746.1"/>
    <property type="molecule type" value="Genomic_DNA"/>
</dbReference>
<dbReference type="GO" id="GO:0012505">
    <property type="term" value="C:endomembrane system"/>
    <property type="evidence" value="ECO:0007669"/>
    <property type="project" value="UniProtKB-SubCell"/>
</dbReference>
<comment type="subcellular location">
    <subcellularLocation>
        <location evidence="1">Endomembrane system</location>
        <topology evidence="1">Peripheral membrane protein</topology>
    </subcellularLocation>
</comment>
<feature type="compositionally biased region" description="Low complexity" evidence="4">
    <location>
        <begin position="1"/>
        <end position="14"/>
    </location>
</feature>
<evidence type="ECO:0000313" key="7">
    <source>
        <dbReference type="EMBL" id="EPS28746.1"/>
    </source>
</evidence>
<dbReference type="Proteomes" id="UP000019376">
    <property type="component" value="Unassembled WGS sequence"/>
</dbReference>
<dbReference type="HOGENOM" id="CLU_000537_1_2_1"/>
<dbReference type="GO" id="GO:0006629">
    <property type="term" value="P:lipid metabolic process"/>
    <property type="evidence" value="ECO:0007669"/>
    <property type="project" value="UniProtKB-KW"/>
</dbReference>
<feature type="region of interest" description="Disordered" evidence="4">
    <location>
        <begin position="604"/>
        <end position="624"/>
    </location>
</feature>
<dbReference type="eggNOG" id="KOG1809">
    <property type="taxonomic scope" value="Eukaryota"/>
</dbReference>
<dbReference type="eggNOG" id="KOG1192">
    <property type="taxonomic scope" value="Eukaryota"/>
</dbReference>
<evidence type="ECO:0000256" key="2">
    <source>
        <dbReference type="ARBA" id="ARBA00022679"/>
    </source>
</evidence>
<dbReference type="InterPro" id="IPR004276">
    <property type="entry name" value="GlycoTrans_28_N"/>
</dbReference>
<keyword evidence="3" id="KW-0443">Lipid metabolism</keyword>
<evidence type="ECO:0000259" key="5">
    <source>
        <dbReference type="Pfam" id="PF03033"/>
    </source>
</evidence>
<feature type="region of interest" description="Disordered" evidence="4">
    <location>
        <begin position="1"/>
        <end position="24"/>
    </location>
</feature>
<feature type="domain" description="Erythromycin biosynthesis protein CIII-like C-terminal" evidence="6">
    <location>
        <begin position="389"/>
        <end position="492"/>
    </location>
</feature>
<keyword evidence="8" id="KW-1185">Reference proteome</keyword>
<dbReference type="InterPro" id="IPR050426">
    <property type="entry name" value="Glycosyltransferase_28"/>
</dbReference>
<accession>S7ZJ88</accession>
<dbReference type="Gene3D" id="3.40.50.2000">
    <property type="entry name" value="Glycogen Phosphorylase B"/>
    <property type="match status" value="2"/>
</dbReference>
<evidence type="ECO:0000256" key="4">
    <source>
        <dbReference type="SAM" id="MobiDB-lite"/>
    </source>
</evidence>
<organism evidence="7 8">
    <name type="scientific">Penicillium oxalicum (strain 114-2 / CGMCC 5302)</name>
    <name type="common">Penicillium decumbens</name>
    <dbReference type="NCBI Taxonomy" id="933388"/>
    <lineage>
        <taxon>Eukaryota</taxon>
        <taxon>Fungi</taxon>
        <taxon>Dikarya</taxon>
        <taxon>Ascomycota</taxon>
        <taxon>Pezizomycotina</taxon>
        <taxon>Eurotiomycetes</taxon>
        <taxon>Eurotiomycetidae</taxon>
        <taxon>Eurotiales</taxon>
        <taxon>Aspergillaceae</taxon>
        <taxon>Penicillium</taxon>
    </lineage>
</organism>
<dbReference type="FunFam" id="3.40.50.2000:FF:000100">
    <property type="entry name" value="Glycosyltransferase family 1 protein"/>
    <property type="match status" value="1"/>
</dbReference>
<dbReference type="SUPFAM" id="SSF53756">
    <property type="entry name" value="UDP-Glycosyltransferase/glycogen phosphorylase"/>
    <property type="match status" value="1"/>
</dbReference>
<reference evidence="7 8" key="1">
    <citation type="journal article" date="2013" name="PLoS ONE">
        <title>Genomic and secretomic analyses reveal unique features of the lignocellulolytic enzyme system of Penicillium decumbens.</title>
        <authorList>
            <person name="Liu G."/>
            <person name="Zhang L."/>
            <person name="Wei X."/>
            <person name="Zou G."/>
            <person name="Qin Y."/>
            <person name="Ma L."/>
            <person name="Li J."/>
            <person name="Zheng H."/>
            <person name="Wang S."/>
            <person name="Wang C."/>
            <person name="Xun L."/>
            <person name="Zhao G.-P."/>
            <person name="Zhou Z."/>
            <person name="Qu Y."/>
        </authorList>
    </citation>
    <scope>NUCLEOTIDE SEQUENCE [LARGE SCALE GENOMIC DNA]</scope>
    <source>
        <strain evidence="8">114-2 / CGMCC 5302</strain>
    </source>
</reference>
<dbReference type="Pfam" id="PF06722">
    <property type="entry name" value="EryCIII-like_C"/>
    <property type="match status" value="1"/>
</dbReference>
<sequence>MSKLPSSGGAAAPSEAPPAYTPYLDPQLTAESANAHTDGRIDVHLDSKLARSLARIADQQREDIFLAPSQSEDQVFAIDLKLNIVIQIVGSRGDVQPFIALGNALQAHGHRVRIATHNVFENFVKESHLEFFPIGGDPAQLMAYMVKNPGLIPQMKTLRDGEIKKKQVMVGQMLEGCWRSCIEDDPTTQEPFVADAIIANPPSFAHIHCAQALGIPVHLMFTMPWSSTRAFPHPLANLMNGSMENPGTANWVSYAIVEWLTWQGLGDVINRFRSSIDLAPVPRTEGPCLAEALEIPMTYCWSPALVPRPTDWPAHIDVCGFFFSDPPSYTPPPDLAHFLDSGPTPVYIGFGSIVVEDPQKLIDTVLKAVSRAGVRAIVSKGWSELAGPPDSNIFYIGDCPHGWLFDHVAAVVHHGGAGTTACGLLNGRPTAIVPFFGDQPFWGDMVASAGAGPEPIPHAALNPLNLAEAICFCLRPEARAAAQDIAIRMKSESGVATAVNSFHRNLPLDRMRCNLIPGQPAAWAYTKKKQTLTLSKAAMNVLIEYKRINAKDVKCFALNPIIIENRRWDPLTGVLSAAMSTGSNMLVSTGEMFYNPYKEFKTSQLQRQPQGSPSDQQLSLATKRSNSNGFETAAKMAGAGLQGFGKFTATYFRGILVDIPYAAAEGFRRAPQLAGETPKDYGNVHDWKSGAVVGGKNFVGGMTSGLTGLFKHPAKGFLEEGPAGAMKGLGKGVMGLATHMPSAGIGLVAYPFQGISRSIEAAFRTKTPKAIVHARLREGYALTEQIQLPKEAKDEIVRVFDVLLASIK</sequence>
<dbReference type="GO" id="GO:0005975">
    <property type="term" value="P:carbohydrate metabolic process"/>
    <property type="evidence" value="ECO:0007669"/>
    <property type="project" value="InterPro"/>
</dbReference>
<dbReference type="InterPro" id="IPR002213">
    <property type="entry name" value="UDP_glucos_trans"/>
</dbReference>
<dbReference type="PANTHER" id="PTHR48050:SF27">
    <property type="entry name" value="GLUCOSYLTRANSFERASE, PUTATIVE (AFU_ORTHOLOGUE AFUA_7G04880)-RELATED"/>
    <property type="match status" value="1"/>
</dbReference>
<dbReference type="STRING" id="933388.S7ZJ88"/>
<name>S7ZJ88_PENO1</name>
<dbReference type="PhylomeDB" id="S7ZJ88"/>
<evidence type="ECO:0000259" key="6">
    <source>
        <dbReference type="Pfam" id="PF06722"/>
    </source>
</evidence>
<evidence type="ECO:0000256" key="3">
    <source>
        <dbReference type="ARBA" id="ARBA00023098"/>
    </source>
</evidence>